<accession>A0A246ITP7</accession>
<name>A0A246ITP7_9BURK</name>
<evidence type="ECO:0000313" key="1">
    <source>
        <dbReference type="EMBL" id="OWQ83600.1"/>
    </source>
</evidence>
<keyword evidence="2" id="KW-1185">Reference proteome</keyword>
<reference evidence="1 2" key="1">
    <citation type="journal article" date="2008" name="Int. J. Syst. Evol. Microbiol.">
        <title>Description of Roseateles aquatilis sp. nov. and Roseateles terrae sp. nov., in the class Betaproteobacteria, and emended description of the genus Roseateles.</title>
        <authorList>
            <person name="Gomila M."/>
            <person name="Bowien B."/>
            <person name="Falsen E."/>
            <person name="Moore E.R."/>
            <person name="Lalucat J."/>
        </authorList>
    </citation>
    <scope>NUCLEOTIDE SEQUENCE [LARGE SCALE GENOMIC DNA]</scope>
    <source>
        <strain evidence="1 2">CCUG 48205</strain>
    </source>
</reference>
<dbReference type="RefSeq" id="WP_088388349.1">
    <property type="nucleotide sequence ID" value="NZ_NIOF01000020.1"/>
</dbReference>
<evidence type="ECO:0008006" key="3">
    <source>
        <dbReference type="Google" id="ProtNLM"/>
    </source>
</evidence>
<evidence type="ECO:0000313" key="2">
    <source>
        <dbReference type="Proteomes" id="UP000197468"/>
    </source>
</evidence>
<gene>
    <name evidence="1" type="ORF">CDN99_26075</name>
</gene>
<dbReference type="InterPro" id="IPR057916">
    <property type="entry name" value="P22_gp7"/>
</dbReference>
<proteinExistence type="predicted"/>
<protein>
    <recommendedName>
        <fullName evidence="3">DNA transfer protein</fullName>
    </recommendedName>
</protein>
<dbReference type="Pfam" id="PF25688">
    <property type="entry name" value="P22_gp7"/>
    <property type="match status" value="1"/>
</dbReference>
<dbReference type="Proteomes" id="UP000197468">
    <property type="component" value="Unassembled WGS sequence"/>
</dbReference>
<organism evidence="1 2">
    <name type="scientific">Roseateles aquatilis</name>
    <dbReference type="NCBI Taxonomy" id="431061"/>
    <lineage>
        <taxon>Bacteria</taxon>
        <taxon>Pseudomonadati</taxon>
        <taxon>Pseudomonadota</taxon>
        <taxon>Betaproteobacteria</taxon>
        <taxon>Burkholderiales</taxon>
        <taxon>Sphaerotilaceae</taxon>
        <taxon>Roseateles</taxon>
    </lineage>
</organism>
<dbReference type="EMBL" id="NIOF01000020">
    <property type="protein sequence ID" value="OWQ83600.1"/>
    <property type="molecule type" value="Genomic_DNA"/>
</dbReference>
<sequence length="216" mass="21498">MTTVGAAIGAAAIAVGGIASADAQRSAGNKAADAQKASADAGIAQQNKQFEAIQALLKPYVDAGTGPNGSLQAQQTLLGFNGNDAQKQAIDALQNSAAFQAQLQQGTNSILQNASATGGLRGGNTQAALAQFSPQLLAQTINDQYAKLGGLTSLGQNAAAGVGNAGIATGNNITNLLQQQGAAQAGAYLNQGKQESNMYNAIGSAFGAYRGLGGKF</sequence>
<comment type="caution">
    <text evidence="1">The sequence shown here is derived from an EMBL/GenBank/DDBJ whole genome shotgun (WGS) entry which is preliminary data.</text>
</comment>
<dbReference type="AlphaFoldDB" id="A0A246ITP7"/>
<dbReference type="OrthoDB" id="9816564at2"/>